<reference evidence="2 3" key="1">
    <citation type="submission" date="2015-01" db="EMBL/GenBank/DDBJ databases">
        <title>Genome Sequencing of Rickettsiales.</title>
        <authorList>
            <person name="Daugherty S.C."/>
            <person name="Su Q."/>
            <person name="Abolude K."/>
            <person name="Beier-Sexton M."/>
            <person name="Carlyon J.A."/>
            <person name="Carter R."/>
            <person name="Day N.P."/>
            <person name="Dumler S.J."/>
            <person name="Dyachenko V."/>
            <person name="Godinez A."/>
            <person name="Kurtti T.J."/>
            <person name="Lichay M."/>
            <person name="Mullins K.E."/>
            <person name="Ott S."/>
            <person name="Pappas-Brown V."/>
            <person name="Paris D.H."/>
            <person name="Patel P."/>
            <person name="Richards A.L."/>
            <person name="Sadzewicz L."/>
            <person name="Sears K."/>
            <person name="Seidman D."/>
            <person name="Sengamalay N."/>
            <person name="Stenos J."/>
            <person name="Tallon L.J."/>
            <person name="Vincent G."/>
            <person name="Fraser C.M."/>
            <person name="Munderloh U."/>
            <person name="Dunning-Hotopp J.C."/>
        </authorList>
    </citation>
    <scope>NUCLEOTIDE SEQUENCE [LARGE SCALE GENOMIC DNA]</scope>
    <source>
        <strain evidence="2 3">NCH-1</strain>
    </source>
</reference>
<evidence type="ECO:0000313" key="3">
    <source>
        <dbReference type="Proteomes" id="UP000033754"/>
    </source>
</evidence>
<dbReference type="PATRIC" id="fig|1359161.3.peg.134"/>
<evidence type="ECO:0000313" key="1">
    <source>
        <dbReference type="EMBL" id="KJV68307.1"/>
    </source>
</evidence>
<protein>
    <submittedName>
        <fullName evidence="2">Uncharacterized protein</fullName>
    </submittedName>
</protein>
<sequence length="43" mass="4755">MKNTCYLGISSKTLQRLSVLQGKLICGLMRMVSRTSLLNLLIG</sequence>
<evidence type="ECO:0000313" key="2">
    <source>
        <dbReference type="EMBL" id="KJV68387.1"/>
    </source>
</evidence>
<organism evidence="2 3">
    <name type="scientific">Anaplasma phagocytophilum str. NCH-1</name>
    <dbReference type="NCBI Taxonomy" id="1359161"/>
    <lineage>
        <taxon>Bacteria</taxon>
        <taxon>Pseudomonadati</taxon>
        <taxon>Pseudomonadota</taxon>
        <taxon>Alphaproteobacteria</taxon>
        <taxon>Rickettsiales</taxon>
        <taxon>Anaplasmataceae</taxon>
        <taxon>Anaplasma</taxon>
        <taxon>phagocytophilum group</taxon>
    </lineage>
</organism>
<dbReference type="EMBL" id="LANT01000001">
    <property type="protein sequence ID" value="KJV68307.1"/>
    <property type="molecule type" value="Genomic_DNA"/>
</dbReference>
<comment type="caution">
    <text evidence="2">The sequence shown here is derived from an EMBL/GenBank/DDBJ whole genome shotgun (WGS) entry which is preliminary data.</text>
</comment>
<gene>
    <name evidence="1" type="ORF">EPHNCH_0038</name>
    <name evidence="2" type="ORF">EPHNCH_0129</name>
</gene>
<accession>A0A0F3NKZ1</accession>
<dbReference type="EMBL" id="LANT01000001">
    <property type="protein sequence ID" value="KJV68387.1"/>
    <property type="molecule type" value="Genomic_DNA"/>
</dbReference>
<proteinExistence type="predicted"/>
<dbReference type="AlphaFoldDB" id="A0A0F3NKZ1"/>
<dbReference type="Proteomes" id="UP000033754">
    <property type="component" value="Unassembled WGS sequence"/>
</dbReference>
<name>A0A0F3NKZ1_ANAPH</name>